<protein>
    <submittedName>
        <fullName evidence="2">Uncharacterized protein</fullName>
    </submittedName>
</protein>
<evidence type="ECO:0000256" key="1">
    <source>
        <dbReference type="SAM" id="MobiDB-lite"/>
    </source>
</evidence>
<dbReference type="Proteomes" id="UP001497516">
    <property type="component" value="Chromosome 4"/>
</dbReference>
<accession>A0AAV2EB65</accession>
<feature type="compositionally biased region" description="Acidic residues" evidence="1">
    <location>
        <begin position="1"/>
        <end position="10"/>
    </location>
</feature>
<dbReference type="EMBL" id="OZ034817">
    <property type="protein sequence ID" value="CAL1382948.1"/>
    <property type="molecule type" value="Genomic_DNA"/>
</dbReference>
<feature type="region of interest" description="Disordered" evidence="1">
    <location>
        <begin position="1"/>
        <end position="48"/>
    </location>
</feature>
<organism evidence="2 3">
    <name type="scientific">Linum trigynum</name>
    <dbReference type="NCBI Taxonomy" id="586398"/>
    <lineage>
        <taxon>Eukaryota</taxon>
        <taxon>Viridiplantae</taxon>
        <taxon>Streptophyta</taxon>
        <taxon>Embryophyta</taxon>
        <taxon>Tracheophyta</taxon>
        <taxon>Spermatophyta</taxon>
        <taxon>Magnoliopsida</taxon>
        <taxon>eudicotyledons</taxon>
        <taxon>Gunneridae</taxon>
        <taxon>Pentapetalae</taxon>
        <taxon>rosids</taxon>
        <taxon>fabids</taxon>
        <taxon>Malpighiales</taxon>
        <taxon>Linaceae</taxon>
        <taxon>Linum</taxon>
    </lineage>
</organism>
<keyword evidence="3" id="KW-1185">Reference proteome</keyword>
<evidence type="ECO:0000313" key="3">
    <source>
        <dbReference type="Proteomes" id="UP001497516"/>
    </source>
</evidence>
<name>A0AAV2EB65_9ROSI</name>
<gene>
    <name evidence="2" type="ORF">LTRI10_LOCUS24248</name>
</gene>
<evidence type="ECO:0000313" key="2">
    <source>
        <dbReference type="EMBL" id="CAL1382948.1"/>
    </source>
</evidence>
<dbReference type="AlphaFoldDB" id="A0AAV2EB65"/>
<sequence length="129" mass="15031">MLETDGEDEAENFHRRRGCSRELPPTDSEDEAENFHRGRGCTSENGNPSLEIFHRRLRTAAMLENEGEDESRLAMLDTDGEDEARLVMLETDGETNDDWRFWRLAAKMWRSWRRILLLQTCDAGEGGWR</sequence>
<reference evidence="2 3" key="1">
    <citation type="submission" date="2024-04" db="EMBL/GenBank/DDBJ databases">
        <authorList>
            <person name="Fracassetti M."/>
        </authorList>
    </citation>
    <scope>NUCLEOTIDE SEQUENCE [LARGE SCALE GENOMIC DNA]</scope>
</reference>
<proteinExistence type="predicted"/>